<dbReference type="RefSeq" id="WP_006439448.1">
    <property type="nucleotide sequence ID" value="NZ_DS995355.1"/>
</dbReference>
<dbReference type="STRING" id="500633.CLOHIR_00519"/>
<dbReference type="Gene3D" id="3.40.50.300">
    <property type="entry name" value="P-loop containing nucleotide triphosphate hydrolases"/>
    <property type="match status" value="1"/>
</dbReference>
<dbReference type="OrthoDB" id="9788687at2"/>
<reference evidence="1 2" key="2">
    <citation type="submission" date="2008-10" db="EMBL/GenBank/DDBJ databases">
        <title>Draft genome sequence of Clostridium hiranonis (DSM 13275).</title>
        <authorList>
            <person name="Sudarsanam P."/>
            <person name="Ley R."/>
            <person name="Guruge J."/>
            <person name="Turnbaugh P.J."/>
            <person name="Mahowald M."/>
            <person name="Liep D."/>
            <person name="Gordon J."/>
        </authorList>
    </citation>
    <scope>NUCLEOTIDE SEQUENCE [LARGE SCALE GENOMIC DNA]</scope>
    <source>
        <strain evidence="1 2">DSM 13275</strain>
    </source>
</reference>
<dbReference type="eggNOG" id="COG1106">
    <property type="taxonomic scope" value="Bacteria"/>
</dbReference>
<evidence type="ECO:0000313" key="2">
    <source>
        <dbReference type="Proteomes" id="UP000003178"/>
    </source>
</evidence>
<comment type="caution">
    <text evidence="1">The sequence shown here is derived from an EMBL/GenBank/DDBJ whole genome shotgun (WGS) entry which is preliminary data.</text>
</comment>
<gene>
    <name evidence="1" type="ORF">CLOHIR_00519</name>
</gene>
<dbReference type="InterPro" id="IPR027417">
    <property type="entry name" value="P-loop_NTPase"/>
</dbReference>
<dbReference type="SUPFAM" id="SSF52540">
    <property type="entry name" value="P-loop containing nucleoside triphosphate hydrolases"/>
    <property type="match status" value="1"/>
</dbReference>
<organism evidence="1 2">
    <name type="scientific">Peptacetobacter hiranonis (strain DSM 13275 / JCM 10541 / KCTC 15199 / TO-931)</name>
    <name type="common">Clostridium hiranonis</name>
    <dbReference type="NCBI Taxonomy" id="500633"/>
    <lineage>
        <taxon>Bacteria</taxon>
        <taxon>Bacillati</taxon>
        <taxon>Bacillota</taxon>
        <taxon>Clostridia</taxon>
        <taxon>Peptostreptococcales</taxon>
        <taxon>Peptostreptococcaceae</taxon>
        <taxon>Peptacetobacter</taxon>
    </lineage>
</organism>
<dbReference type="Proteomes" id="UP000003178">
    <property type="component" value="Unassembled WGS sequence"/>
</dbReference>
<sequence length="370" mass="42517">MIVMDLKIDNFFAFNNFHINMSYPKKIVDSLINPEHLQDRPNFRYKKVNIILGANATGKTSLGRILMSSFNFISRKEIVALTDCINDNSKEASISLDFIINENKLYRLLARILPEGDNLYNEDNVKIKVASVNINKRDNYEICAKKLDKLIESADYGYLEELDKVSFFGWFFIYANDEKFHQAPLSEEYFKILETVLKALDPSIKGVEKIEDVENSYIISLGNKKILVQDGEIVKKNIISSGTASGIAIANFLAEIIEGKCGFYYCDEKFSFVHSEVEKAILNIMISRLPQNQQLFFTTHNTDILDMNLPKHSFTFLKKYKVDDDYVIECVYPSDYLKRNTDSLKLAAENDLFLSSPDLDNLYTLLELKI</sequence>
<keyword evidence="2" id="KW-1185">Reference proteome</keyword>
<dbReference type="HOGENOM" id="CLU_668448_0_0_9"/>
<reference evidence="1 2" key="1">
    <citation type="submission" date="2008-09" db="EMBL/GenBank/DDBJ databases">
        <authorList>
            <person name="Fulton L."/>
            <person name="Clifton S."/>
            <person name="Fulton B."/>
            <person name="Xu J."/>
            <person name="Minx P."/>
            <person name="Pepin K.H."/>
            <person name="Johnson M."/>
            <person name="Thiruvilangam P."/>
            <person name="Bhonagiri V."/>
            <person name="Nash W.E."/>
            <person name="Mardis E.R."/>
            <person name="Wilson R.K."/>
        </authorList>
    </citation>
    <scope>NUCLEOTIDE SEQUENCE [LARGE SCALE GENOMIC DNA]</scope>
    <source>
        <strain evidence="1 2">DSM 13275</strain>
    </source>
</reference>
<proteinExistence type="predicted"/>
<dbReference type="EMBL" id="ABWP01000018">
    <property type="protein sequence ID" value="EEA85822.1"/>
    <property type="molecule type" value="Genomic_DNA"/>
</dbReference>
<evidence type="ECO:0000313" key="1">
    <source>
        <dbReference type="EMBL" id="EEA85822.1"/>
    </source>
</evidence>
<protein>
    <submittedName>
        <fullName evidence="1">Uncharacterized protein</fullName>
    </submittedName>
</protein>
<accession>B6FXC0</accession>
<name>B6FXC0_PEPHT</name>
<dbReference type="AlphaFoldDB" id="B6FXC0"/>